<evidence type="ECO:0000259" key="6">
    <source>
        <dbReference type="PROSITE" id="PS51294"/>
    </source>
</evidence>
<dbReference type="GO" id="GO:0010468">
    <property type="term" value="P:regulation of gene expression"/>
    <property type="evidence" value="ECO:0007669"/>
    <property type="project" value="UniProtKB-ARBA"/>
</dbReference>
<keyword evidence="3" id="KW-0238">DNA-binding</keyword>
<sequence length="242" mass="27087">MFTHTLNTGANSRTLKTQLSPPTGFYLCFFCCSIRKRDRQSESERDIYTMMMAAPAKSIGMAGKKPRKPYTITRPRERWVAEEHDRFLHALVLFGRDWKRIEAFVATKTSTQIRSHAQKHFLRAQKLGLSVAPLPHPRRAAAAGVRQADETIQLPLSPDDPHFALVCSQQGSSTLCAWDRTVGLSLNLQHAGAACRQRASSPSTPPDTDCERLCIIASHRSRRIQGDHGGHVRSNPQSTQVF</sequence>
<evidence type="ECO:0000256" key="5">
    <source>
        <dbReference type="ARBA" id="ARBA00023242"/>
    </source>
</evidence>
<dbReference type="PROSITE" id="PS51294">
    <property type="entry name" value="HTH_MYB"/>
    <property type="match status" value="1"/>
</dbReference>
<dbReference type="Pfam" id="PF00249">
    <property type="entry name" value="Myb_DNA-binding"/>
    <property type="match status" value="1"/>
</dbReference>
<dbReference type="FunFam" id="1.10.10.60:FF:000023">
    <property type="entry name" value="protein REVEILLE 6 isoform X1"/>
    <property type="match status" value="1"/>
</dbReference>
<reference evidence="7" key="1">
    <citation type="journal article" date="2012" name="Nat. Biotechnol.">
        <title>Reference genome sequence of the model plant Setaria.</title>
        <authorList>
            <person name="Bennetzen J.L."/>
            <person name="Schmutz J."/>
            <person name="Wang H."/>
            <person name="Percifield R."/>
            <person name="Hawkins J."/>
            <person name="Pontaroli A.C."/>
            <person name="Estep M."/>
            <person name="Feng L."/>
            <person name="Vaughn J.N."/>
            <person name="Grimwood J."/>
            <person name="Jenkins J."/>
            <person name="Barry K."/>
            <person name="Lindquist E."/>
            <person name="Hellsten U."/>
            <person name="Deshpande S."/>
            <person name="Wang X."/>
            <person name="Wu X."/>
            <person name="Mitros T."/>
            <person name="Triplett J."/>
            <person name="Yang X."/>
            <person name="Ye C.Y."/>
            <person name="Mauro-Herrera M."/>
            <person name="Wang L."/>
            <person name="Li P."/>
            <person name="Sharma M."/>
            <person name="Sharma R."/>
            <person name="Ronald P.C."/>
            <person name="Panaud O."/>
            <person name="Kellogg E.A."/>
            <person name="Brutnell T.P."/>
            <person name="Doust A.N."/>
            <person name="Tuskan G.A."/>
            <person name="Rokhsar D."/>
            <person name="Devos K.M."/>
        </authorList>
    </citation>
    <scope>NUCLEOTIDE SEQUENCE [LARGE SCALE GENOMIC DNA]</scope>
    <source>
        <strain evidence="7">Yugu1</strain>
    </source>
</reference>
<gene>
    <name evidence="7" type="ORF">SETIT_9G113900v2</name>
</gene>
<dbReference type="NCBIfam" id="TIGR01557">
    <property type="entry name" value="myb_SHAQKYF"/>
    <property type="match status" value="1"/>
</dbReference>
<feature type="domain" description="HTH myb-type" evidence="6">
    <location>
        <begin position="71"/>
        <end position="125"/>
    </location>
</feature>
<evidence type="ECO:0000256" key="1">
    <source>
        <dbReference type="ARBA" id="ARBA00004123"/>
    </source>
</evidence>
<dbReference type="GO" id="GO:0003677">
    <property type="term" value="F:DNA binding"/>
    <property type="evidence" value="ECO:0007669"/>
    <property type="project" value="UniProtKB-KW"/>
</dbReference>
<dbReference type="InterPro" id="IPR001005">
    <property type="entry name" value="SANT/Myb"/>
</dbReference>
<keyword evidence="2" id="KW-0805">Transcription regulation</keyword>
<dbReference type="InterPro" id="IPR017930">
    <property type="entry name" value="Myb_dom"/>
</dbReference>
<dbReference type="SUPFAM" id="SSF46689">
    <property type="entry name" value="Homeodomain-like"/>
    <property type="match status" value="1"/>
</dbReference>
<proteinExistence type="predicted"/>
<accession>A0A368SH85</accession>
<keyword evidence="5" id="KW-0539">Nucleus</keyword>
<evidence type="ECO:0000313" key="7">
    <source>
        <dbReference type="EMBL" id="RCV41170.1"/>
    </source>
</evidence>
<evidence type="ECO:0000256" key="2">
    <source>
        <dbReference type="ARBA" id="ARBA00023015"/>
    </source>
</evidence>
<dbReference type="PANTHER" id="PTHR12802">
    <property type="entry name" value="SWI/SNF COMPLEX-RELATED"/>
    <property type="match status" value="1"/>
</dbReference>
<dbReference type="CDD" id="cd00167">
    <property type="entry name" value="SANT"/>
    <property type="match status" value="1"/>
</dbReference>
<dbReference type="OrthoDB" id="118550at2759"/>
<dbReference type="SMART" id="SM00717">
    <property type="entry name" value="SANT"/>
    <property type="match status" value="1"/>
</dbReference>
<organism evidence="7">
    <name type="scientific">Setaria italica</name>
    <name type="common">Foxtail millet</name>
    <name type="synonym">Panicum italicum</name>
    <dbReference type="NCBI Taxonomy" id="4555"/>
    <lineage>
        <taxon>Eukaryota</taxon>
        <taxon>Viridiplantae</taxon>
        <taxon>Streptophyta</taxon>
        <taxon>Embryophyta</taxon>
        <taxon>Tracheophyta</taxon>
        <taxon>Spermatophyta</taxon>
        <taxon>Magnoliopsida</taxon>
        <taxon>Liliopsida</taxon>
        <taxon>Poales</taxon>
        <taxon>Poaceae</taxon>
        <taxon>PACMAD clade</taxon>
        <taxon>Panicoideae</taxon>
        <taxon>Panicodae</taxon>
        <taxon>Paniceae</taxon>
        <taxon>Cenchrinae</taxon>
        <taxon>Setaria</taxon>
    </lineage>
</organism>
<dbReference type="STRING" id="4555.A0A368SH85"/>
<name>A0A368SH85_SETIT</name>
<dbReference type="GO" id="GO:0005634">
    <property type="term" value="C:nucleus"/>
    <property type="evidence" value="ECO:0007669"/>
    <property type="project" value="UniProtKB-SubCell"/>
</dbReference>
<dbReference type="PANTHER" id="PTHR12802:SF146">
    <property type="entry name" value="PROTEIN REVEILLE 3"/>
    <property type="match status" value="1"/>
</dbReference>
<comment type="subcellular location">
    <subcellularLocation>
        <location evidence="1">Nucleus</location>
    </subcellularLocation>
</comment>
<keyword evidence="4" id="KW-0804">Transcription</keyword>
<protein>
    <recommendedName>
        <fullName evidence="6">HTH myb-type domain-containing protein</fullName>
    </recommendedName>
</protein>
<reference evidence="7" key="2">
    <citation type="submission" date="2015-07" db="EMBL/GenBank/DDBJ databases">
        <authorList>
            <person name="Noorani M."/>
        </authorList>
    </citation>
    <scope>NUCLEOTIDE SEQUENCE</scope>
    <source>
        <strain evidence="7">Yugu1</strain>
    </source>
</reference>
<dbReference type="InterPro" id="IPR006447">
    <property type="entry name" value="Myb_dom_plants"/>
</dbReference>
<dbReference type="Gene3D" id="1.10.10.60">
    <property type="entry name" value="Homeodomain-like"/>
    <property type="match status" value="1"/>
</dbReference>
<dbReference type="EMBL" id="CM003536">
    <property type="protein sequence ID" value="RCV41170.1"/>
    <property type="molecule type" value="Genomic_DNA"/>
</dbReference>
<dbReference type="InterPro" id="IPR009057">
    <property type="entry name" value="Homeodomain-like_sf"/>
</dbReference>
<dbReference type="AlphaFoldDB" id="A0A368SH85"/>
<evidence type="ECO:0000256" key="3">
    <source>
        <dbReference type="ARBA" id="ARBA00023125"/>
    </source>
</evidence>
<evidence type="ECO:0000256" key="4">
    <source>
        <dbReference type="ARBA" id="ARBA00023163"/>
    </source>
</evidence>